<proteinExistence type="predicted"/>
<comment type="subcellular location">
    <subcellularLocation>
        <location evidence="1">Cell envelope</location>
    </subcellularLocation>
</comment>
<feature type="signal peptide" evidence="4">
    <location>
        <begin position="1"/>
        <end position="24"/>
    </location>
</feature>
<dbReference type="GO" id="GO:0015036">
    <property type="term" value="F:disulfide oxidoreductase activity"/>
    <property type="evidence" value="ECO:0007669"/>
    <property type="project" value="UniProtKB-ARBA"/>
</dbReference>
<reference evidence="7" key="1">
    <citation type="submission" date="2016-10" db="EMBL/GenBank/DDBJ databases">
        <authorList>
            <person name="Varghese N."/>
            <person name="Submissions S."/>
        </authorList>
    </citation>
    <scope>NUCLEOTIDE SEQUENCE [LARGE SCALE GENOMIC DNA]</scope>
    <source>
        <strain evidence="7">CGMCC 1.10971</strain>
    </source>
</reference>
<dbReference type="PANTHER" id="PTHR42852:SF18">
    <property type="entry name" value="CHROMOSOME UNDETERMINED SCAFFOLD_47, WHOLE GENOME SHOTGUN SEQUENCE"/>
    <property type="match status" value="1"/>
</dbReference>
<evidence type="ECO:0000313" key="7">
    <source>
        <dbReference type="Proteomes" id="UP000198623"/>
    </source>
</evidence>
<keyword evidence="7" id="KW-1185">Reference proteome</keyword>
<dbReference type="Gene3D" id="3.40.30.10">
    <property type="entry name" value="Glutaredoxin"/>
    <property type="match status" value="1"/>
</dbReference>
<name>A0A1I2PJF0_9GAMM</name>
<feature type="chain" id="PRO_5011504213" evidence="4">
    <location>
        <begin position="25"/>
        <end position="165"/>
    </location>
</feature>
<evidence type="ECO:0000256" key="4">
    <source>
        <dbReference type="SAM" id="SignalP"/>
    </source>
</evidence>
<dbReference type="PROSITE" id="PS00194">
    <property type="entry name" value="THIOREDOXIN_1"/>
    <property type="match status" value="1"/>
</dbReference>
<keyword evidence="4" id="KW-0732">Signal</keyword>
<dbReference type="CDD" id="cd02966">
    <property type="entry name" value="TlpA_like_family"/>
    <property type="match status" value="1"/>
</dbReference>
<dbReference type="GO" id="GO:0030313">
    <property type="term" value="C:cell envelope"/>
    <property type="evidence" value="ECO:0007669"/>
    <property type="project" value="UniProtKB-SubCell"/>
</dbReference>
<accession>A0A1I2PJF0</accession>
<dbReference type="GO" id="GO:0017004">
    <property type="term" value="P:cytochrome complex assembly"/>
    <property type="evidence" value="ECO:0007669"/>
    <property type="project" value="UniProtKB-KW"/>
</dbReference>
<dbReference type="PANTHER" id="PTHR42852">
    <property type="entry name" value="THIOL:DISULFIDE INTERCHANGE PROTEIN DSBE"/>
    <property type="match status" value="1"/>
</dbReference>
<evidence type="ECO:0000256" key="3">
    <source>
        <dbReference type="ARBA" id="ARBA00023284"/>
    </source>
</evidence>
<keyword evidence="2" id="KW-0201">Cytochrome c-type biogenesis</keyword>
<keyword evidence="3" id="KW-0676">Redox-active center</keyword>
<dbReference type="RefSeq" id="WP_090726076.1">
    <property type="nucleotide sequence ID" value="NZ_FOOU01000003.1"/>
</dbReference>
<dbReference type="InterPro" id="IPR036249">
    <property type="entry name" value="Thioredoxin-like_sf"/>
</dbReference>
<evidence type="ECO:0000313" key="6">
    <source>
        <dbReference type="EMBL" id="SFG13776.1"/>
    </source>
</evidence>
<dbReference type="EMBL" id="FOOU01000003">
    <property type="protein sequence ID" value="SFG13776.1"/>
    <property type="molecule type" value="Genomic_DNA"/>
</dbReference>
<dbReference type="STRING" id="1045558.SAMN05216175_103385"/>
<dbReference type="Proteomes" id="UP000198623">
    <property type="component" value="Unassembled WGS sequence"/>
</dbReference>
<dbReference type="InterPro" id="IPR013766">
    <property type="entry name" value="Thioredoxin_domain"/>
</dbReference>
<evidence type="ECO:0000256" key="1">
    <source>
        <dbReference type="ARBA" id="ARBA00004196"/>
    </source>
</evidence>
<sequence>MIIRPVLFSFLLLLSSLGASHTYADDSMMFSELTFPDLEGRDVSMTEFRGKVVLLNFWATWCPPCVKEMPSMEKLRQKYAGQDFEVVAINAGEDSESVEAFLLERDITFPILLDIRGASFMTLGIRGLPMSFLLNKEGRSVMTFLGERDWLEPAQTKLIEAELAN</sequence>
<dbReference type="AlphaFoldDB" id="A0A1I2PJF0"/>
<evidence type="ECO:0000256" key="2">
    <source>
        <dbReference type="ARBA" id="ARBA00022748"/>
    </source>
</evidence>
<dbReference type="OrthoDB" id="9799347at2"/>
<dbReference type="Pfam" id="PF08534">
    <property type="entry name" value="Redoxin"/>
    <property type="match status" value="1"/>
</dbReference>
<dbReference type="GO" id="GO:0016853">
    <property type="term" value="F:isomerase activity"/>
    <property type="evidence" value="ECO:0007669"/>
    <property type="project" value="UniProtKB-KW"/>
</dbReference>
<evidence type="ECO:0000259" key="5">
    <source>
        <dbReference type="PROSITE" id="PS51352"/>
    </source>
</evidence>
<dbReference type="InterPro" id="IPR013740">
    <property type="entry name" value="Redoxin"/>
</dbReference>
<keyword evidence="6" id="KW-0413">Isomerase</keyword>
<dbReference type="SUPFAM" id="SSF52833">
    <property type="entry name" value="Thioredoxin-like"/>
    <property type="match status" value="1"/>
</dbReference>
<feature type="domain" description="Thioredoxin" evidence="5">
    <location>
        <begin position="24"/>
        <end position="164"/>
    </location>
</feature>
<protein>
    <submittedName>
        <fullName evidence="6">Thiol-disulfide isomerase or thioredoxin</fullName>
    </submittedName>
</protein>
<gene>
    <name evidence="6" type="ORF">SAMN05216175_103385</name>
</gene>
<dbReference type="InterPro" id="IPR017937">
    <property type="entry name" value="Thioredoxin_CS"/>
</dbReference>
<dbReference type="InterPro" id="IPR050553">
    <property type="entry name" value="Thioredoxin_ResA/DsbE_sf"/>
</dbReference>
<dbReference type="PROSITE" id="PS51352">
    <property type="entry name" value="THIOREDOXIN_2"/>
    <property type="match status" value="1"/>
</dbReference>
<organism evidence="6 7">
    <name type="scientific">Neptunomonas qingdaonensis</name>
    <dbReference type="NCBI Taxonomy" id="1045558"/>
    <lineage>
        <taxon>Bacteria</taxon>
        <taxon>Pseudomonadati</taxon>
        <taxon>Pseudomonadota</taxon>
        <taxon>Gammaproteobacteria</taxon>
        <taxon>Oceanospirillales</taxon>
        <taxon>Oceanospirillaceae</taxon>
        <taxon>Neptunomonas</taxon>
    </lineage>
</organism>